<dbReference type="OrthoDB" id="432970at2759"/>
<evidence type="ECO:0000313" key="6">
    <source>
        <dbReference type="EMBL" id="KAH7089613.1"/>
    </source>
</evidence>
<dbReference type="EMBL" id="JAGMVJ010000006">
    <property type="protein sequence ID" value="KAH7089613.1"/>
    <property type="molecule type" value="Genomic_DNA"/>
</dbReference>
<feature type="domain" description="MYND-type" evidence="5">
    <location>
        <begin position="138"/>
        <end position="175"/>
    </location>
</feature>
<evidence type="ECO:0000256" key="4">
    <source>
        <dbReference type="PROSITE-ProRule" id="PRU00134"/>
    </source>
</evidence>
<organism evidence="6 7">
    <name type="scientific">Paraphoma chrysanthemicola</name>
    <dbReference type="NCBI Taxonomy" id="798071"/>
    <lineage>
        <taxon>Eukaryota</taxon>
        <taxon>Fungi</taxon>
        <taxon>Dikarya</taxon>
        <taxon>Ascomycota</taxon>
        <taxon>Pezizomycotina</taxon>
        <taxon>Dothideomycetes</taxon>
        <taxon>Pleosporomycetidae</taxon>
        <taxon>Pleosporales</taxon>
        <taxon>Pleosporineae</taxon>
        <taxon>Phaeosphaeriaceae</taxon>
        <taxon>Paraphoma</taxon>
    </lineage>
</organism>
<keyword evidence="3" id="KW-0862">Zinc</keyword>
<reference evidence="6" key="1">
    <citation type="journal article" date="2021" name="Nat. Commun.">
        <title>Genetic determinants of endophytism in the Arabidopsis root mycobiome.</title>
        <authorList>
            <person name="Mesny F."/>
            <person name="Miyauchi S."/>
            <person name="Thiergart T."/>
            <person name="Pickel B."/>
            <person name="Atanasova L."/>
            <person name="Karlsson M."/>
            <person name="Huettel B."/>
            <person name="Barry K.W."/>
            <person name="Haridas S."/>
            <person name="Chen C."/>
            <person name="Bauer D."/>
            <person name="Andreopoulos W."/>
            <person name="Pangilinan J."/>
            <person name="LaButti K."/>
            <person name="Riley R."/>
            <person name="Lipzen A."/>
            <person name="Clum A."/>
            <person name="Drula E."/>
            <person name="Henrissat B."/>
            <person name="Kohler A."/>
            <person name="Grigoriev I.V."/>
            <person name="Martin F.M."/>
            <person name="Hacquard S."/>
        </authorList>
    </citation>
    <scope>NUCLEOTIDE SEQUENCE</scope>
    <source>
        <strain evidence="6">MPI-SDFR-AT-0120</strain>
    </source>
</reference>
<keyword evidence="1" id="KW-0479">Metal-binding</keyword>
<name>A0A8K0VZW1_9PLEO</name>
<keyword evidence="7" id="KW-1185">Reference proteome</keyword>
<protein>
    <recommendedName>
        <fullName evidence="5">MYND-type domain-containing protein</fullName>
    </recommendedName>
</protein>
<dbReference type="InterPro" id="IPR002893">
    <property type="entry name" value="Znf_MYND"/>
</dbReference>
<accession>A0A8K0VZW1</accession>
<dbReference type="Proteomes" id="UP000813461">
    <property type="component" value="Unassembled WGS sequence"/>
</dbReference>
<sequence length="186" mass="20652">MATRPTLFRFCASNHEGGAEWESTYPIPSSLFVPGSVQNTPLFKEQFRAALLSIMPQLQPECDSKAGTICVNCNNPSSTSKISPSSYLHVPNEPFIMVFVQPICSEPECSLAAQRIVDVTMDQAMEEARDEDARLKKCDACWETGGLKKCTKCKSVAYCGTECQKKAWKHHKKECAQLAQRRLGAQ</sequence>
<evidence type="ECO:0000313" key="7">
    <source>
        <dbReference type="Proteomes" id="UP000813461"/>
    </source>
</evidence>
<dbReference type="Pfam" id="PF01753">
    <property type="entry name" value="zf-MYND"/>
    <property type="match status" value="1"/>
</dbReference>
<dbReference type="AlphaFoldDB" id="A0A8K0VZW1"/>
<dbReference type="Gene3D" id="6.10.140.2220">
    <property type="match status" value="1"/>
</dbReference>
<dbReference type="GO" id="GO:0008270">
    <property type="term" value="F:zinc ion binding"/>
    <property type="evidence" value="ECO:0007669"/>
    <property type="project" value="UniProtKB-KW"/>
</dbReference>
<evidence type="ECO:0000259" key="5">
    <source>
        <dbReference type="PROSITE" id="PS50865"/>
    </source>
</evidence>
<dbReference type="PROSITE" id="PS01360">
    <property type="entry name" value="ZF_MYND_1"/>
    <property type="match status" value="1"/>
</dbReference>
<evidence type="ECO:0000256" key="3">
    <source>
        <dbReference type="ARBA" id="ARBA00022833"/>
    </source>
</evidence>
<dbReference type="SUPFAM" id="SSF144232">
    <property type="entry name" value="HIT/MYND zinc finger-like"/>
    <property type="match status" value="1"/>
</dbReference>
<comment type="caution">
    <text evidence="6">The sequence shown here is derived from an EMBL/GenBank/DDBJ whole genome shotgun (WGS) entry which is preliminary data.</text>
</comment>
<keyword evidence="2 4" id="KW-0863">Zinc-finger</keyword>
<dbReference type="PROSITE" id="PS50865">
    <property type="entry name" value="ZF_MYND_2"/>
    <property type="match status" value="1"/>
</dbReference>
<evidence type="ECO:0000256" key="1">
    <source>
        <dbReference type="ARBA" id="ARBA00022723"/>
    </source>
</evidence>
<evidence type="ECO:0000256" key="2">
    <source>
        <dbReference type="ARBA" id="ARBA00022771"/>
    </source>
</evidence>
<proteinExistence type="predicted"/>
<gene>
    <name evidence="6" type="ORF">FB567DRAFT_547188</name>
</gene>